<dbReference type="Proteomes" id="UP000664132">
    <property type="component" value="Unassembled WGS sequence"/>
</dbReference>
<comment type="caution">
    <text evidence="2">The sequence shown here is derived from an EMBL/GenBank/DDBJ whole genome shotgun (WGS) entry which is preliminary data.</text>
</comment>
<dbReference type="AlphaFoldDB" id="A0A8H7W0T3"/>
<feature type="non-terminal residue" evidence="2">
    <location>
        <position position="76"/>
    </location>
</feature>
<keyword evidence="1" id="KW-1133">Transmembrane helix</keyword>
<accession>A0A8H7W0T3</accession>
<keyword evidence="1" id="KW-0472">Membrane</keyword>
<evidence type="ECO:0000313" key="2">
    <source>
        <dbReference type="EMBL" id="KAG4412885.1"/>
    </source>
</evidence>
<keyword evidence="3" id="KW-1185">Reference proteome</keyword>
<evidence type="ECO:0000256" key="1">
    <source>
        <dbReference type="SAM" id="Phobius"/>
    </source>
</evidence>
<evidence type="ECO:0000313" key="3">
    <source>
        <dbReference type="Proteomes" id="UP000664132"/>
    </source>
</evidence>
<proteinExistence type="predicted"/>
<dbReference type="EMBL" id="JAFJYH010000347">
    <property type="protein sequence ID" value="KAG4412885.1"/>
    <property type="molecule type" value="Genomic_DNA"/>
</dbReference>
<protein>
    <submittedName>
        <fullName evidence="2">Uncharacterized protein</fullName>
    </submittedName>
</protein>
<feature type="transmembrane region" description="Helical" evidence="1">
    <location>
        <begin position="20"/>
        <end position="39"/>
    </location>
</feature>
<keyword evidence="1" id="KW-0812">Transmembrane</keyword>
<name>A0A8H7W0T3_9HELO</name>
<reference evidence="2" key="1">
    <citation type="submission" date="2021-02" db="EMBL/GenBank/DDBJ databases">
        <title>Genome sequence Cadophora malorum strain M34.</title>
        <authorList>
            <person name="Stefanovic E."/>
            <person name="Vu D."/>
            <person name="Scully C."/>
            <person name="Dijksterhuis J."/>
            <person name="Roader J."/>
            <person name="Houbraken J."/>
        </authorList>
    </citation>
    <scope>NUCLEOTIDE SEQUENCE</scope>
    <source>
        <strain evidence="2">M34</strain>
    </source>
</reference>
<gene>
    <name evidence="2" type="ORF">IFR04_013994</name>
</gene>
<organism evidence="2 3">
    <name type="scientific">Cadophora malorum</name>
    <dbReference type="NCBI Taxonomy" id="108018"/>
    <lineage>
        <taxon>Eukaryota</taxon>
        <taxon>Fungi</taxon>
        <taxon>Dikarya</taxon>
        <taxon>Ascomycota</taxon>
        <taxon>Pezizomycotina</taxon>
        <taxon>Leotiomycetes</taxon>
        <taxon>Helotiales</taxon>
        <taxon>Ploettnerulaceae</taxon>
        <taxon>Cadophora</taxon>
    </lineage>
</organism>
<sequence>MKLLTSLHCYRASTIGMWRWMWIGLWMLLLGVGEALVTLQTIRNLTDATNGYRGRIEEMGRVGVGVNVVVGGTRRG</sequence>